<feature type="transmembrane region" description="Helical" evidence="7">
    <location>
        <begin position="21"/>
        <end position="44"/>
    </location>
</feature>
<dbReference type="SUPFAM" id="SSF103473">
    <property type="entry name" value="MFS general substrate transporter"/>
    <property type="match status" value="1"/>
</dbReference>
<keyword evidence="10" id="KW-1185">Reference proteome</keyword>
<keyword evidence="3" id="KW-1003">Cell membrane</keyword>
<evidence type="ECO:0000256" key="3">
    <source>
        <dbReference type="ARBA" id="ARBA00022475"/>
    </source>
</evidence>
<dbReference type="PROSITE" id="PS50850">
    <property type="entry name" value="MFS"/>
    <property type="match status" value="1"/>
</dbReference>
<evidence type="ECO:0000256" key="2">
    <source>
        <dbReference type="ARBA" id="ARBA00022448"/>
    </source>
</evidence>
<evidence type="ECO:0000256" key="4">
    <source>
        <dbReference type="ARBA" id="ARBA00022692"/>
    </source>
</evidence>
<feature type="transmembrane region" description="Helical" evidence="7">
    <location>
        <begin position="56"/>
        <end position="75"/>
    </location>
</feature>
<evidence type="ECO:0000313" key="9">
    <source>
        <dbReference type="EMBL" id="GGA87542.1"/>
    </source>
</evidence>
<dbReference type="InterPro" id="IPR011701">
    <property type="entry name" value="MFS"/>
</dbReference>
<reference evidence="9" key="2">
    <citation type="submission" date="2020-09" db="EMBL/GenBank/DDBJ databases">
        <authorList>
            <person name="Sun Q."/>
            <person name="Zhou Y."/>
        </authorList>
    </citation>
    <scope>NUCLEOTIDE SEQUENCE</scope>
    <source>
        <strain evidence="9">CGMCC 1.15448</strain>
    </source>
</reference>
<feature type="transmembrane region" description="Helical" evidence="7">
    <location>
        <begin position="379"/>
        <end position="397"/>
    </location>
</feature>
<comment type="caution">
    <text evidence="9">The sequence shown here is derived from an EMBL/GenBank/DDBJ whole genome shotgun (WGS) entry which is preliminary data.</text>
</comment>
<feature type="transmembrane region" description="Helical" evidence="7">
    <location>
        <begin position="348"/>
        <end position="367"/>
    </location>
</feature>
<feature type="transmembrane region" description="Helical" evidence="7">
    <location>
        <begin position="82"/>
        <end position="101"/>
    </location>
</feature>
<dbReference type="EMBL" id="BMJC01000001">
    <property type="protein sequence ID" value="GGA87542.1"/>
    <property type="molecule type" value="Genomic_DNA"/>
</dbReference>
<dbReference type="CDD" id="cd17329">
    <property type="entry name" value="MFS_MdtH_MDR_like"/>
    <property type="match status" value="1"/>
</dbReference>
<accession>A0A8J2U9F7</accession>
<dbReference type="InterPro" id="IPR036259">
    <property type="entry name" value="MFS_trans_sf"/>
</dbReference>
<evidence type="ECO:0000256" key="1">
    <source>
        <dbReference type="ARBA" id="ARBA00004651"/>
    </source>
</evidence>
<evidence type="ECO:0000313" key="10">
    <source>
        <dbReference type="Proteomes" id="UP000607559"/>
    </source>
</evidence>
<evidence type="ECO:0000259" key="8">
    <source>
        <dbReference type="PROSITE" id="PS50850"/>
    </source>
</evidence>
<keyword evidence="4 7" id="KW-0812">Transmembrane</keyword>
<dbReference type="AlphaFoldDB" id="A0A8J2U9F7"/>
<dbReference type="Pfam" id="PF07690">
    <property type="entry name" value="MFS_1"/>
    <property type="match status" value="1"/>
</dbReference>
<proteinExistence type="predicted"/>
<organism evidence="9 10">
    <name type="scientific">Puia dinghuensis</name>
    <dbReference type="NCBI Taxonomy" id="1792502"/>
    <lineage>
        <taxon>Bacteria</taxon>
        <taxon>Pseudomonadati</taxon>
        <taxon>Bacteroidota</taxon>
        <taxon>Chitinophagia</taxon>
        <taxon>Chitinophagales</taxon>
        <taxon>Chitinophagaceae</taxon>
        <taxon>Puia</taxon>
    </lineage>
</organism>
<feature type="domain" description="Major facilitator superfamily (MFS) profile" evidence="8">
    <location>
        <begin position="19"/>
        <end position="402"/>
    </location>
</feature>
<protein>
    <submittedName>
        <fullName evidence="9">MFS transporter</fullName>
    </submittedName>
</protein>
<reference evidence="9" key="1">
    <citation type="journal article" date="2014" name="Int. J. Syst. Evol. Microbiol.">
        <title>Complete genome sequence of Corynebacterium casei LMG S-19264T (=DSM 44701T), isolated from a smear-ripened cheese.</title>
        <authorList>
            <consortium name="US DOE Joint Genome Institute (JGI-PGF)"/>
            <person name="Walter F."/>
            <person name="Albersmeier A."/>
            <person name="Kalinowski J."/>
            <person name="Ruckert C."/>
        </authorList>
    </citation>
    <scope>NUCLEOTIDE SEQUENCE</scope>
    <source>
        <strain evidence="9">CGMCC 1.15448</strain>
    </source>
</reference>
<dbReference type="InterPro" id="IPR050171">
    <property type="entry name" value="MFS_Transporters"/>
</dbReference>
<comment type="subcellular location">
    <subcellularLocation>
        <location evidence="1">Cell membrane</location>
        <topology evidence="1">Multi-pass membrane protein</topology>
    </subcellularLocation>
</comment>
<evidence type="ECO:0000256" key="6">
    <source>
        <dbReference type="ARBA" id="ARBA00023136"/>
    </source>
</evidence>
<dbReference type="GO" id="GO:0005886">
    <property type="term" value="C:plasma membrane"/>
    <property type="evidence" value="ECO:0007669"/>
    <property type="project" value="UniProtKB-SubCell"/>
</dbReference>
<feature type="transmembrane region" description="Helical" evidence="7">
    <location>
        <begin position="287"/>
        <end position="307"/>
    </location>
</feature>
<dbReference type="Proteomes" id="UP000607559">
    <property type="component" value="Unassembled WGS sequence"/>
</dbReference>
<feature type="transmembrane region" description="Helical" evidence="7">
    <location>
        <begin position="145"/>
        <end position="167"/>
    </location>
</feature>
<dbReference type="GO" id="GO:0022857">
    <property type="term" value="F:transmembrane transporter activity"/>
    <property type="evidence" value="ECO:0007669"/>
    <property type="project" value="InterPro"/>
</dbReference>
<dbReference type="RefSeq" id="WP_188928858.1">
    <property type="nucleotide sequence ID" value="NZ_BMJC01000001.1"/>
</dbReference>
<feature type="transmembrane region" description="Helical" evidence="7">
    <location>
        <begin position="258"/>
        <end position="280"/>
    </location>
</feature>
<keyword evidence="5 7" id="KW-1133">Transmembrane helix</keyword>
<dbReference type="PANTHER" id="PTHR23517">
    <property type="entry name" value="RESISTANCE PROTEIN MDTM, PUTATIVE-RELATED-RELATED"/>
    <property type="match status" value="1"/>
</dbReference>
<sequence>MLTRTISLYRDAYSGLSRSTWLLSVVMLVNRSGTMVIPFMTIYLTQPSMGYTIGQAGAVIGIFGLGAVCGGFLGGRMTDRFGFHRVQLVTLTGGGMLFILLGQMRSYPLICGCTFLLSVVNEAFRPANSTAIAAYSKEENRTRSYSLNRLAINLGWAVGGAIGGILASINYHLLFWVDGCTNLLAAFLLRRFLGEAMTSVATHGEDQQPADAMLTPYRDKIYLWFICCTILFATCFFQLFSVLPVYYKRTLHMPEYMIGLLMTMNGLIIAVFEMILVFRLEGRRENLYYIVYGAGLVGVSYLLLNILPLSVAAVFFCMVLTTVGEILAMPFMNSFWVSRTTSTTRGQYAGLYTIAWSTAQVVGPAGGAEIADRVGFKPLWWLVGGVCFVAAMGFRWLRQINK</sequence>
<feature type="transmembrane region" description="Helical" evidence="7">
    <location>
        <begin position="221"/>
        <end position="246"/>
    </location>
</feature>
<dbReference type="InterPro" id="IPR020846">
    <property type="entry name" value="MFS_dom"/>
</dbReference>
<dbReference type="Gene3D" id="1.20.1250.20">
    <property type="entry name" value="MFS general substrate transporter like domains"/>
    <property type="match status" value="1"/>
</dbReference>
<feature type="transmembrane region" description="Helical" evidence="7">
    <location>
        <begin position="313"/>
        <end position="336"/>
    </location>
</feature>
<evidence type="ECO:0000256" key="5">
    <source>
        <dbReference type="ARBA" id="ARBA00022989"/>
    </source>
</evidence>
<evidence type="ECO:0000256" key="7">
    <source>
        <dbReference type="SAM" id="Phobius"/>
    </source>
</evidence>
<keyword evidence="6 7" id="KW-0472">Membrane</keyword>
<gene>
    <name evidence="9" type="ORF">GCM10011511_08410</name>
</gene>
<dbReference type="PANTHER" id="PTHR23517:SF2">
    <property type="entry name" value="MULTIDRUG RESISTANCE PROTEIN MDTH"/>
    <property type="match status" value="1"/>
</dbReference>
<name>A0A8J2U9F7_9BACT</name>
<keyword evidence="2" id="KW-0813">Transport</keyword>